<protein>
    <submittedName>
        <fullName evidence="2">Activating signal cointegrator</fullName>
    </submittedName>
</protein>
<dbReference type="EMBL" id="LFYR01000391">
    <property type="protein sequence ID" value="KMZ74163.1"/>
    <property type="molecule type" value="Genomic_DNA"/>
</dbReference>
<accession>A0A0K9PYP3</accession>
<dbReference type="OrthoDB" id="338816at2759"/>
<dbReference type="CDD" id="cd06554">
    <property type="entry name" value="ASCH_ASC-1_like"/>
    <property type="match status" value="1"/>
</dbReference>
<dbReference type="InterPro" id="IPR039128">
    <property type="entry name" value="TRIP4-like"/>
</dbReference>
<sequence length="274" mass="30678">MRRTGEMNGRNRGDGNHGRGVLRNPCITMHQPWASLLLQGIKRIEGRSWPAPITGRLWIHAAGKHPEPETIKAMENFYSEIYSLNGITDLKFPEHYPVSRLLGCVDIVGCVTCEELVCWEDVPESVRLEGQTKFCWLCENPKKLVVPFEMRGYQRVYNLENKVFEAAVRGLYPVQGPLPVKFPLSNPQNSSAVSKSSRIEGSSSLTAAIAGARAAAMQFSNKDHNRNIVASSANLFQKNDKTEECRETDDVGKNMMENCSSHGEEVDIKLSNRQ</sequence>
<dbReference type="PANTHER" id="PTHR12963">
    <property type="entry name" value="THYROID RECEPTOR INTERACTING PROTEIN RELATED"/>
    <property type="match status" value="1"/>
</dbReference>
<dbReference type="STRING" id="29655.A0A0K9PYP3"/>
<reference evidence="3" key="1">
    <citation type="journal article" date="2016" name="Nature">
        <title>The genome of the seagrass Zostera marina reveals angiosperm adaptation to the sea.</title>
        <authorList>
            <person name="Olsen J.L."/>
            <person name="Rouze P."/>
            <person name="Verhelst B."/>
            <person name="Lin Y.-C."/>
            <person name="Bayer T."/>
            <person name="Collen J."/>
            <person name="Dattolo E."/>
            <person name="De Paoli E."/>
            <person name="Dittami S."/>
            <person name="Maumus F."/>
            <person name="Michel G."/>
            <person name="Kersting A."/>
            <person name="Lauritano C."/>
            <person name="Lohaus R."/>
            <person name="Toepel M."/>
            <person name="Tonon T."/>
            <person name="Vanneste K."/>
            <person name="Amirebrahimi M."/>
            <person name="Brakel J."/>
            <person name="Bostroem C."/>
            <person name="Chovatia M."/>
            <person name="Grimwood J."/>
            <person name="Jenkins J.W."/>
            <person name="Jueterbock A."/>
            <person name="Mraz A."/>
            <person name="Stam W.T."/>
            <person name="Tice H."/>
            <person name="Bornberg-Bauer E."/>
            <person name="Green P.J."/>
            <person name="Pearson G.A."/>
            <person name="Procaccini G."/>
            <person name="Duarte C.M."/>
            <person name="Schmutz J."/>
            <person name="Reusch T.B.H."/>
            <person name="Van de Peer Y."/>
        </authorList>
    </citation>
    <scope>NUCLEOTIDE SEQUENCE [LARGE SCALE GENOMIC DNA]</scope>
    <source>
        <strain evidence="3">cv. Finnish</strain>
    </source>
</reference>
<evidence type="ECO:0000313" key="2">
    <source>
        <dbReference type="EMBL" id="KMZ74163.1"/>
    </source>
</evidence>
<feature type="domain" description="ASCH" evidence="1">
    <location>
        <begin position="27"/>
        <end position="118"/>
    </location>
</feature>
<comment type="caution">
    <text evidence="2">The sequence shown here is derived from an EMBL/GenBank/DDBJ whole genome shotgun (WGS) entry which is preliminary data.</text>
</comment>
<evidence type="ECO:0000259" key="1">
    <source>
        <dbReference type="SMART" id="SM01022"/>
    </source>
</evidence>
<keyword evidence="3" id="KW-1185">Reference proteome</keyword>
<dbReference type="Pfam" id="PF04266">
    <property type="entry name" value="ASCH"/>
    <property type="match status" value="1"/>
</dbReference>
<organism evidence="2 3">
    <name type="scientific">Zostera marina</name>
    <name type="common">Eelgrass</name>
    <dbReference type="NCBI Taxonomy" id="29655"/>
    <lineage>
        <taxon>Eukaryota</taxon>
        <taxon>Viridiplantae</taxon>
        <taxon>Streptophyta</taxon>
        <taxon>Embryophyta</taxon>
        <taxon>Tracheophyta</taxon>
        <taxon>Spermatophyta</taxon>
        <taxon>Magnoliopsida</taxon>
        <taxon>Liliopsida</taxon>
        <taxon>Zosteraceae</taxon>
        <taxon>Zostera</taxon>
    </lineage>
</organism>
<dbReference type="OMA" id="QVITHES"/>
<dbReference type="InterPro" id="IPR007374">
    <property type="entry name" value="ASCH_domain"/>
</dbReference>
<dbReference type="SUPFAM" id="SSF88697">
    <property type="entry name" value="PUA domain-like"/>
    <property type="match status" value="1"/>
</dbReference>
<proteinExistence type="predicted"/>
<dbReference type="PANTHER" id="PTHR12963:SF0">
    <property type="entry name" value="EXPRESSED PROTEIN"/>
    <property type="match status" value="1"/>
</dbReference>
<dbReference type="InterPro" id="IPR015947">
    <property type="entry name" value="PUA-like_sf"/>
</dbReference>
<dbReference type="FunFam" id="2.30.130.30:FF:000002">
    <property type="entry name" value="Activating signal cointegrator 1"/>
    <property type="match status" value="1"/>
</dbReference>
<dbReference type="Proteomes" id="UP000036987">
    <property type="component" value="Unassembled WGS sequence"/>
</dbReference>
<evidence type="ECO:0000313" key="3">
    <source>
        <dbReference type="Proteomes" id="UP000036987"/>
    </source>
</evidence>
<gene>
    <name evidence="2" type="ORF">ZOSMA_133G00120</name>
</gene>
<name>A0A0K9PYP3_ZOSMR</name>
<dbReference type="AlphaFoldDB" id="A0A0K9PYP3"/>
<dbReference type="Gene3D" id="2.30.130.30">
    <property type="entry name" value="Hypothetical protein"/>
    <property type="match status" value="1"/>
</dbReference>
<dbReference type="SMART" id="SM01022">
    <property type="entry name" value="ASCH"/>
    <property type="match status" value="1"/>
</dbReference>